<feature type="transmembrane region" description="Helical" evidence="14">
    <location>
        <begin position="262"/>
        <end position="281"/>
    </location>
</feature>
<dbReference type="InterPro" id="IPR051280">
    <property type="entry name" value="Cl-channel/antiporter"/>
</dbReference>
<evidence type="ECO:0000256" key="7">
    <source>
        <dbReference type="ARBA" id="ARBA00022989"/>
    </source>
</evidence>
<keyword evidence="3 14" id="KW-0813">Transport</keyword>
<dbReference type="PRINTS" id="PR01120">
    <property type="entry name" value="CLCHANNELPLT"/>
</dbReference>
<sequence length="804" mass="88476">MEQQRHQMQAEMQGEYDPITEHAEAVCIDSAEDEASSFRTRSLKRSASAMTHNETSQTAMIGVRRCHIESLDYEIPDNDIFNENWKAKTGSEALQFLISKWTMACLVGILLGFVAFMVNACVENISGVKLLSTLNFLEQDRYVVAALVLGGGNILLVLLSVCLCACLAPEASGSGIPEVKAYLNGTNAPNILSMKTLIVKVLGSIAAVSGGLYLGKEAPFVHSGACIASLLCQGGSERFNLTWKWQRVLSHDRLRRDLVTCGAAAGIAVAFRAPLGGVIFALEELASWWRSELLWLVLFTTACITVVRQVINNLCEGGKCGIFGNGGLIVFDMSEVSTNMRLMALIPALLLGIVGGILGSLFTYLSGKIMKFYSNWHRKNECVGKVLQALLVSAITSFCAFGLPWLASCKPCPSGAECPSSLPTGIYKRFTCSSGYYNDLAGLMFSTNDDVIRSLLNNNTNNEFQYSSLLIFLVSTFILTLITYGLAVPSGLFLPVIIIGATYGRLTGKFMKSYIGFDNIDEGLFAYMGAASFLGGSMRIAVSICVILLELTNNLLMLPWTMLVLLISKTVGDLFNVGVYDQIVIMKELPFLEEKPEPYMKHLTTEDVCSCPVVSLSAIERVSAIVEVLAKTNHNGFPVLETTPASPYPTLNGLILRSHLLILLREKELFFQDACDPVCYDTKSGKIDITKLMSGKGPTMSDIRLTAEEEGMFIDLRPFTNTSPYTVKEDMSLAKAFSLFRQLGLRHLCVIPRKGGPCPVVGILTRHDFMPEYILGLYPDLKISKWRRIRIRLSLFKFVRKWCC</sequence>
<dbReference type="SMART" id="SM00116">
    <property type="entry name" value="CBS"/>
    <property type="match status" value="2"/>
</dbReference>
<accession>A0A8T2VLZ4</accession>
<evidence type="ECO:0000256" key="2">
    <source>
        <dbReference type="ARBA" id="ARBA00009476"/>
    </source>
</evidence>
<dbReference type="GO" id="GO:0034707">
    <property type="term" value="C:chloride channel complex"/>
    <property type="evidence" value="ECO:0007669"/>
    <property type="project" value="UniProtKB-KW"/>
</dbReference>
<comment type="caution">
    <text evidence="14">Lacks conserved residue(s) required for the propagation of feature annotation.</text>
</comment>
<feature type="domain" description="CBS" evidence="15">
    <location>
        <begin position="720"/>
        <end position="781"/>
    </location>
</feature>
<keyword evidence="10 14" id="KW-0472">Membrane</keyword>
<dbReference type="PANTHER" id="PTHR11689">
    <property type="entry name" value="CHLORIDE CHANNEL PROTEIN CLC FAMILY MEMBER"/>
    <property type="match status" value="1"/>
</dbReference>
<feature type="transmembrane region" description="Helical" evidence="14">
    <location>
        <begin position="101"/>
        <end position="122"/>
    </location>
</feature>
<dbReference type="SUPFAM" id="SSF54631">
    <property type="entry name" value="CBS-domain pair"/>
    <property type="match status" value="1"/>
</dbReference>
<evidence type="ECO:0000313" key="17">
    <source>
        <dbReference type="Proteomes" id="UP000825935"/>
    </source>
</evidence>
<evidence type="ECO:0000256" key="1">
    <source>
        <dbReference type="ARBA" id="ARBA00004141"/>
    </source>
</evidence>
<comment type="subcellular location">
    <subcellularLocation>
        <location evidence="1 14">Membrane</location>
        <topology evidence="1 14">Multi-pass membrane protein</topology>
    </subcellularLocation>
</comment>
<evidence type="ECO:0000256" key="3">
    <source>
        <dbReference type="ARBA" id="ARBA00022448"/>
    </source>
</evidence>
<reference evidence="16" key="1">
    <citation type="submission" date="2021-08" db="EMBL/GenBank/DDBJ databases">
        <title>WGS assembly of Ceratopteris richardii.</title>
        <authorList>
            <person name="Marchant D.B."/>
            <person name="Chen G."/>
            <person name="Jenkins J."/>
            <person name="Shu S."/>
            <person name="Leebens-Mack J."/>
            <person name="Grimwood J."/>
            <person name="Schmutz J."/>
            <person name="Soltis P."/>
            <person name="Soltis D."/>
            <person name="Chen Z.-H."/>
        </authorList>
    </citation>
    <scope>NUCLEOTIDE SEQUENCE</scope>
    <source>
        <strain evidence="16">Whitten #5841</strain>
        <tissue evidence="16">Leaf</tissue>
    </source>
</reference>
<feature type="transmembrane region" description="Helical" evidence="14">
    <location>
        <begin position="342"/>
        <end position="365"/>
    </location>
</feature>
<dbReference type="EMBL" id="CM035406">
    <property type="protein sequence ID" value="KAH7446584.1"/>
    <property type="molecule type" value="Genomic_DNA"/>
</dbReference>
<feature type="transmembrane region" description="Helical" evidence="14">
    <location>
        <begin position="142"/>
        <end position="168"/>
    </location>
</feature>
<keyword evidence="5" id="KW-0677">Repeat</keyword>
<keyword evidence="11" id="KW-0869">Chloride channel</keyword>
<evidence type="ECO:0000259" key="15">
    <source>
        <dbReference type="PROSITE" id="PS51371"/>
    </source>
</evidence>
<dbReference type="Gene3D" id="3.10.580.10">
    <property type="entry name" value="CBS-domain"/>
    <property type="match status" value="1"/>
</dbReference>
<dbReference type="OMA" id="HEEIAVN"/>
<dbReference type="Proteomes" id="UP000825935">
    <property type="component" value="Chromosome 1"/>
</dbReference>
<dbReference type="InterPro" id="IPR014743">
    <property type="entry name" value="Cl-channel_core"/>
</dbReference>
<dbReference type="Gene3D" id="1.10.3080.10">
    <property type="entry name" value="Clc chloride channel"/>
    <property type="match status" value="1"/>
</dbReference>
<dbReference type="PROSITE" id="PS51371">
    <property type="entry name" value="CBS"/>
    <property type="match status" value="1"/>
</dbReference>
<feature type="transmembrane region" description="Helical" evidence="14">
    <location>
        <begin position="524"/>
        <end position="549"/>
    </location>
</feature>
<dbReference type="Pfam" id="PF00571">
    <property type="entry name" value="CBS"/>
    <property type="match status" value="1"/>
</dbReference>
<evidence type="ECO:0000256" key="12">
    <source>
        <dbReference type="ARBA" id="ARBA00023214"/>
    </source>
</evidence>
<comment type="caution">
    <text evidence="16">The sequence shown here is derived from an EMBL/GenBank/DDBJ whole genome shotgun (WGS) entry which is preliminary data.</text>
</comment>
<feature type="transmembrane region" description="Helical" evidence="14">
    <location>
        <begin position="470"/>
        <end position="503"/>
    </location>
</feature>
<evidence type="ECO:0000256" key="4">
    <source>
        <dbReference type="ARBA" id="ARBA00022692"/>
    </source>
</evidence>
<keyword evidence="12 14" id="KW-0868">Chloride</keyword>
<dbReference type="CDD" id="cd04591">
    <property type="entry name" value="CBS_pair_voltage-gated_CLC_euk_bac"/>
    <property type="match status" value="1"/>
</dbReference>
<name>A0A8T2VLZ4_CERRI</name>
<evidence type="ECO:0000256" key="13">
    <source>
        <dbReference type="PROSITE-ProRule" id="PRU00703"/>
    </source>
</evidence>
<dbReference type="PANTHER" id="PTHR11689:SF144">
    <property type="entry name" value="CHLORIDE CHANNEL PROTEIN"/>
    <property type="match status" value="1"/>
</dbReference>
<keyword evidence="17" id="KW-1185">Reference proteome</keyword>
<dbReference type="AlphaFoldDB" id="A0A8T2VLZ4"/>
<comment type="similarity">
    <text evidence="2 14">Belongs to the chloride channel (TC 2.A.49) family.</text>
</comment>
<keyword evidence="9 13" id="KW-0129">CBS domain</keyword>
<keyword evidence="8 14" id="KW-0406">Ion transport</keyword>
<dbReference type="EMBL" id="CM035406">
    <property type="protein sequence ID" value="KAH7446585.1"/>
    <property type="molecule type" value="Genomic_DNA"/>
</dbReference>
<evidence type="ECO:0000256" key="9">
    <source>
        <dbReference type="ARBA" id="ARBA00023122"/>
    </source>
</evidence>
<dbReference type="InterPro" id="IPR046342">
    <property type="entry name" value="CBS_dom_sf"/>
</dbReference>
<evidence type="ECO:0000313" key="16">
    <source>
        <dbReference type="EMBL" id="KAH7446585.1"/>
    </source>
</evidence>
<proteinExistence type="inferred from homology"/>
<evidence type="ECO:0000256" key="14">
    <source>
        <dbReference type="RuleBase" id="RU361221"/>
    </source>
</evidence>
<evidence type="ECO:0000256" key="6">
    <source>
        <dbReference type="ARBA" id="ARBA00022882"/>
    </source>
</evidence>
<gene>
    <name evidence="16" type="ORF">KP509_01G063300</name>
</gene>
<evidence type="ECO:0000256" key="10">
    <source>
        <dbReference type="ARBA" id="ARBA00023136"/>
    </source>
</evidence>
<feature type="transmembrane region" description="Helical" evidence="14">
    <location>
        <begin position="386"/>
        <end position="407"/>
    </location>
</feature>
<keyword evidence="7 14" id="KW-1133">Transmembrane helix</keyword>
<protein>
    <recommendedName>
        <fullName evidence="14">Chloride channel protein</fullName>
    </recommendedName>
</protein>
<keyword evidence="6" id="KW-0407">Ion channel</keyword>
<dbReference type="OrthoDB" id="428525at2759"/>
<organism evidence="16 17">
    <name type="scientific">Ceratopteris richardii</name>
    <name type="common">Triangle waterfern</name>
    <dbReference type="NCBI Taxonomy" id="49495"/>
    <lineage>
        <taxon>Eukaryota</taxon>
        <taxon>Viridiplantae</taxon>
        <taxon>Streptophyta</taxon>
        <taxon>Embryophyta</taxon>
        <taxon>Tracheophyta</taxon>
        <taxon>Polypodiopsida</taxon>
        <taxon>Polypodiidae</taxon>
        <taxon>Polypodiales</taxon>
        <taxon>Pteridineae</taxon>
        <taxon>Pteridaceae</taxon>
        <taxon>Parkerioideae</taxon>
        <taxon>Ceratopteris</taxon>
    </lineage>
</organism>
<dbReference type="InterPro" id="IPR002251">
    <property type="entry name" value="Cl_channel_pln"/>
</dbReference>
<dbReference type="Pfam" id="PF00654">
    <property type="entry name" value="Voltage_CLC"/>
    <property type="match status" value="1"/>
</dbReference>
<evidence type="ECO:0000256" key="8">
    <source>
        <dbReference type="ARBA" id="ARBA00023065"/>
    </source>
</evidence>
<keyword evidence="6" id="KW-0851">Voltage-gated channel</keyword>
<dbReference type="InterPro" id="IPR000644">
    <property type="entry name" value="CBS_dom"/>
</dbReference>
<feature type="transmembrane region" description="Helical" evidence="14">
    <location>
        <begin position="555"/>
        <end position="577"/>
    </location>
</feature>
<dbReference type="PRINTS" id="PR00762">
    <property type="entry name" value="CLCHANNEL"/>
</dbReference>
<dbReference type="GO" id="GO:0005247">
    <property type="term" value="F:voltage-gated chloride channel activity"/>
    <property type="evidence" value="ECO:0007669"/>
    <property type="project" value="InterPro"/>
</dbReference>
<dbReference type="SUPFAM" id="SSF81340">
    <property type="entry name" value="Clc chloride channel"/>
    <property type="match status" value="1"/>
</dbReference>
<evidence type="ECO:0000256" key="5">
    <source>
        <dbReference type="ARBA" id="ARBA00022737"/>
    </source>
</evidence>
<evidence type="ECO:0000256" key="11">
    <source>
        <dbReference type="ARBA" id="ARBA00023173"/>
    </source>
</evidence>
<dbReference type="InterPro" id="IPR001807">
    <property type="entry name" value="ClC"/>
</dbReference>
<keyword evidence="4 14" id="KW-0812">Transmembrane</keyword>